<dbReference type="Proteomes" id="UP001159386">
    <property type="component" value="Unassembled WGS sequence"/>
</dbReference>
<name>A0ABT6KBE7_9CYAN</name>
<comment type="caution">
    <text evidence="1">The sequence shown here is derived from an EMBL/GenBank/DDBJ whole genome shotgun (WGS) entry which is preliminary data.</text>
</comment>
<dbReference type="SFLD" id="SFLDS00003">
    <property type="entry name" value="Haloacid_Dehalogenase"/>
    <property type="match status" value="1"/>
</dbReference>
<dbReference type="Pfam" id="PF13419">
    <property type="entry name" value="HAD_2"/>
    <property type="match status" value="1"/>
</dbReference>
<evidence type="ECO:0000313" key="2">
    <source>
        <dbReference type="Proteomes" id="UP001159386"/>
    </source>
</evidence>
<evidence type="ECO:0000313" key="1">
    <source>
        <dbReference type="EMBL" id="MDH6105068.1"/>
    </source>
</evidence>
<sequence length="235" mass="26247">MLSSYRGAIFDMDGLIFDTESIARWAWKQALKEHGYIMSDNLYRSLVGRDLSWREKLLKKVYGESLPFDSVTTQRIAIGDERELREGLPMKPGVLDLLQRLNDLGMMIGLATGTGRTRAIRRLTNAGIKQYFTIIVTSEDVAEGKPAPDIFLEASHRMNIAPAECIVFEDSCVGVEAAFEAGMCAIMVPDIEEPSPEISNLAYGVFKSLEEVGELLPPRVKELKVPENLKHPNMN</sequence>
<dbReference type="NCBIfam" id="TIGR01509">
    <property type="entry name" value="HAD-SF-IA-v3"/>
    <property type="match status" value="1"/>
</dbReference>
<dbReference type="PANTHER" id="PTHR18901:SF38">
    <property type="entry name" value="PSEUDOURIDINE-5'-PHOSPHATASE"/>
    <property type="match status" value="1"/>
</dbReference>
<dbReference type="SFLD" id="SFLDG01129">
    <property type="entry name" value="C1.5:_HAD__Beta-PGM__Phosphata"/>
    <property type="match status" value="1"/>
</dbReference>
<dbReference type="InterPro" id="IPR023198">
    <property type="entry name" value="PGP-like_dom2"/>
</dbReference>
<protein>
    <submittedName>
        <fullName evidence="1">HAD family phosphatase</fullName>
    </submittedName>
</protein>
<dbReference type="InterPro" id="IPR006439">
    <property type="entry name" value="HAD-SF_hydro_IA"/>
</dbReference>
<dbReference type="SUPFAM" id="SSF56784">
    <property type="entry name" value="HAD-like"/>
    <property type="match status" value="1"/>
</dbReference>
<dbReference type="InterPro" id="IPR023214">
    <property type="entry name" value="HAD_sf"/>
</dbReference>
<dbReference type="Gene3D" id="1.10.150.240">
    <property type="entry name" value="Putative phosphatase, domain 2"/>
    <property type="match status" value="1"/>
</dbReference>
<dbReference type="InterPro" id="IPR041492">
    <property type="entry name" value="HAD_2"/>
</dbReference>
<keyword evidence="2" id="KW-1185">Reference proteome</keyword>
<gene>
    <name evidence="1" type="ORF">NWP22_04135</name>
</gene>
<proteinExistence type="predicted"/>
<organism evidence="1 2">
    <name type="scientific">Anabaenopsis tanganyikae CS-531</name>
    <dbReference type="NCBI Taxonomy" id="2785304"/>
    <lineage>
        <taxon>Bacteria</taxon>
        <taxon>Bacillati</taxon>
        <taxon>Cyanobacteriota</taxon>
        <taxon>Cyanophyceae</taxon>
        <taxon>Nostocales</taxon>
        <taxon>Nodulariaceae</taxon>
        <taxon>Anabaenopsis</taxon>
        <taxon>Anabaenopsis tanganyikae</taxon>
    </lineage>
</organism>
<dbReference type="RefSeq" id="WP_280801554.1">
    <property type="nucleotide sequence ID" value="NZ_JANQDF010000038.1"/>
</dbReference>
<dbReference type="Gene3D" id="3.40.50.1000">
    <property type="entry name" value="HAD superfamily/HAD-like"/>
    <property type="match status" value="1"/>
</dbReference>
<dbReference type="SFLD" id="SFLDG01135">
    <property type="entry name" value="C1.5.6:_HAD__Beta-PGM__Phospha"/>
    <property type="match status" value="1"/>
</dbReference>
<dbReference type="EMBL" id="JANQDF010000038">
    <property type="protein sequence ID" value="MDH6105068.1"/>
    <property type="molecule type" value="Genomic_DNA"/>
</dbReference>
<dbReference type="PANTHER" id="PTHR18901">
    <property type="entry name" value="2-DEOXYGLUCOSE-6-PHOSPHATE PHOSPHATASE 2"/>
    <property type="match status" value="1"/>
</dbReference>
<accession>A0ABT6KBE7</accession>
<reference evidence="1 2" key="1">
    <citation type="journal article" date="2023" name="J. Phycol.">
        <title>Chrysosporum ovalisporum is synonymous with the true-branching cyanobacterium Umezakia natans (Nostocales/Aphanizomenonaceae).</title>
        <authorList>
            <person name="McGregor G.B."/>
            <person name="Sendall B.C."/>
            <person name="Niiyama Y."/>
            <person name="Tuji A."/>
            <person name="Willis A."/>
        </authorList>
    </citation>
    <scope>NUCLEOTIDE SEQUENCE [LARGE SCALE GENOMIC DNA]</scope>
    <source>
        <strain evidence="1 2">CS-531</strain>
    </source>
</reference>
<dbReference type="InterPro" id="IPR036412">
    <property type="entry name" value="HAD-like_sf"/>
</dbReference>